<dbReference type="EMBL" id="FODO01000031">
    <property type="protein sequence ID" value="SEO99058.1"/>
    <property type="molecule type" value="Genomic_DNA"/>
</dbReference>
<reference evidence="2" key="1">
    <citation type="submission" date="2016-10" db="EMBL/GenBank/DDBJ databases">
        <authorList>
            <person name="Varghese N."/>
            <person name="Submissions S."/>
        </authorList>
    </citation>
    <scope>NUCLEOTIDE SEQUENCE [LARGE SCALE GENOMIC DNA]</scope>
    <source>
        <strain evidence="2">Nm76</strain>
    </source>
</reference>
<keyword evidence="2" id="KW-1185">Reference proteome</keyword>
<gene>
    <name evidence="1" type="ORF">SAMN05216333_13122</name>
</gene>
<dbReference type="Proteomes" id="UP000198814">
    <property type="component" value="Unassembled WGS sequence"/>
</dbReference>
<dbReference type="OrthoDB" id="9157388at2"/>
<sequence>MEDPRLNFFKSINLDDSRILHFPGIVFVCGGARNDIKIPPTYVRDHIVRSLWDLHRDIADKIIEAEDVEDWLKEGHYSNLIDFETDIAKLATLIVLFVESAGSIAELGAFSVIHDIASKLIVFIRENSYQQDSFIRLGPIQYLEDMETSVKVYPWTLLSPASNINPNHPPQNHISEFGPPDIESVKPLTIDICNDIVAAFKKNRQTAAFSKTQPGHIMLLIVDMVDIFLALKKGEIQEHLQDLGINLSTRVIMKYLYLLLKLELLEKKSYGDHYYIATVQIPYIKHSFVEKKPVHDRVRFKTILADYYRNHDRQRHNALTQYRSDKTLSNKGS</sequence>
<protein>
    <submittedName>
        <fullName evidence="1">Uncharacterized protein</fullName>
    </submittedName>
</protein>
<evidence type="ECO:0000313" key="2">
    <source>
        <dbReference type="Proteomes" id="UP000198814"/>
    </source>
</evidence>
<proteinExistence type="predicted"/>
<dbReference type="NCBIfam" id="NF038232">
    <property type="entry name" value="STM3845_fam"/>
    <property type="match status" value="1"/>
</dbReference>
<accession>A0A1H8U8S7</accession>
<organism evidence="1 2">
    <name type="scientific">Nitrosomonas oligotropha</name>
    <dbReference type="NCBI Taxonomy" id="42354"/>
    <lineage>
        <taxon>Bacteria</taxon>
        <taxon>Pseudomonadati</taxon>
        <taxon>Pseudomonadota</taxon>
        <taxon>Betaproteobacteria</taxon>
        <taxon>Nitrosomonadales</taxon>
        <taxon>Nitrosomonadaceae</taxon>
        <taxon>Nitrosomonas</taxon>
    </lineage>
</organism>
<dbReference type="AlphaFoldDB" id="A0A1H8U8S7"/>
<dbReference type="RefSeq" id="WP_090322048.1">
    <property type="nucleotide sequence ID" value="NZ_FNOE01000035.1"/>
</dbReference>
<evidence type="ECO:0000313" key="1">
    <source>
        <dbReference type="EMBL" id="SEO99058.1"/>
    </source>
</evidence>
<dbReference type="InterPro" id="IPR049725">
    <property type="entry name" value="STM3845-like"/>
</dbReference>
<name>A0A1H8U8S7_9PROT</name>